<dbReference type="Pfam" id="PF00909">
    <property type="entry name" value="Ammonium_transp"/>
    <property type="match status" value="1"/>
</dbReference>
<feature type="transmembrane region" description="Helical" evidence="8">
    <location>
        <begin position="39"/>
        <end position="58"/>
    </location>
</feature>
<feature type="transmembrane region" description="Helical" evidence="8">
    <location>
        <begin position="395"/>
        <end position="418"/>
    </location>
</feature>
<feature type="transmembrane region" description="Helical" evidence="8">
    <location>
        <begin position="233"/>
        <end position="253"/>
    </location>
</feature>
<dbReference type="InterPro" id="IPR001905">
    <property type="entry name" value="Ammonium_transpt"/>
</dbReference>
<dbReference type="PANTHER" id="PTHR11730:SF6">
    <property type="entry name" value="AMMONIUM TRANSPORTER"/>
    <property type="match status" value="1"/>
</dbReference>
<feature type="transmembrane region" description="Helical" evidence="8">
    <location>
        <begin position="265"/>
        <end position="287"/>
    </location>
</feature>
<comment type="similarity">
    <text evidence="2 8">Belongs to the ammonia transporter channel (TC 1.A.11.2) family.</text>
</comment>
<comment type="subcellular location">
    <subcellularLocation>
        <location evidence="8">Cell membrane</location>
        <topology evidence="8">Multi-pass membrane protein</topology>
    </subcellularLocation>
    <subcellularLocation>
        <location evidence="1">Membrane</location>
        <topology evidence="1">Multi-pass membrane protein</topology>
    </subcellularLocation>
</comment>
<dbReference type="GO" id="GO:0008519">
    <property type="term" value="F:ammonium channel activity"/>
    <property type="evidence" value="ECO:0007669"/>
    <property type="project" value="InterPro"/>
</dbReference>
<dbReference type="InterPro" id="IPR024041">
    <property type="entry name" value="NH4_transpt_AmtB-like_dom"/>
</dbReference>
<evidence type="ECO:0000256" key="2">
    <source>
        <dbReference type="ARBA" id="ARBA00005887"/>
    </source>
</evidence>
<feature type="region of interest" description="Disordered" evidence="9">
    <location>
        <begin position="524"/>
        <end position="543"/>
    </location>
</feature>
<evidence type="ECO:0000256" key="9">
    <source>
        <dbReference type="SAM" id="MobiDB-lite"/>
    </source>
</evidence>
<accession>A0AA88YQS0</accession>
<evidence type="ECO:0000256" key="7">
    <source>
        <dbReference type="ARBA" id="ARBA00023177"/>
    </source>
</evidence>
<evidence type="ECO:0000256" key="1">
    <source>
        <dbReference type="ARBA" id="ARBA00004141"/>
    </source>
</evidence>
<protein>
    <recommendedName>
        <fullName evidence="8">Ammonium transporter</fullName>
    </recommendedName>
</protein>
<keyword evidence="4 8" id="KW-0812">Transmembrane</keyword>
<dbReference type="InterPro" id="IPR018047">
    <property type="entry name" value="Ammonium_transpt_CS"/>
</dbReference>
<keyword evidence="3 8" id="KW-0813">Transport</keyword>
<keyword evidence="7 8" id="KW-0924">Ammonia transport</keyword>
<feature type="transmembrane region" description="Helical" evidence="8">
    <location>
        <begin position="79"/>
        <end position="97"/>
    </location>
</feature>
<dbReference type="AlphaFoldDB" id="A0AA88YQS0"/>
<evidence type="ECO:0000256" key="6">
    <source>
        <dbReference type="ARBA" id="ARBA00023136"/>
    </source>
</evidence>
<dbReference type="Proteomes" id="UP001186944">
    <property type="component" value="Unassembled WGS sequence"/>
</dbReference>
<feature type="transmembrane region" description="Helical" evidence="8">
    <location>
        <begin position="117"/>
        <end position="138"/>
    </location>
</feature>
<feature type="transmembrane region" description="Helical" evidence="8">
    <location>
        <begin position="358"/>
        <end position="375"/>
    </location>
</feature>
<dbReference type="PANTHER" id="PTHR11730">
    <property type="entry name" value="AMMONIUM TRANSPORTER"/>
    <property type="match status" value="1"/>
</dbReference>
<dbReference type="SUPFAM" id="SSF111352">
    <property type="entry name" value="Ammonium transporter"/>
    <property type="match status" value="1"/>
</dbReference>
<dbReference type="GO" id="GO:0097272">
    <property type="term" value="P:ammonium homeostasis"/>
    <property type="evidence" value="ECO:0007669"/>
    <property type="project" value="TreeGrafter"/>
</dbReference>
<keyword evidence="5 8" id="KW-1133">Transmembrane helix</keyword>
<evidence type="ECO:0000256" key="3">
    <source>
        <dbReference type="ARBA" id="ARBA00022448"/>
    </source>
</evidence>
<reference evidence="11" key="1">
    <citation type="submission" date="2019-08" db="EMBL/GenBank/DDBJ databases">
        <title>The improved chromosome-level genome for the pearl oyster Pinctada fucata martensii using PacBio sequencing and Hi-C.</title>
        <authorList>
            <person name="Zheng Z."/>
        </authorList>
    </citation>
    <scope>NUCLEOTIDE SEQUENCE</scope>
    <source>
        <strain evidence="11">ZZ-2019</strain>
        <tissue evidence="11">Adductor muscle</tissue>
    </source>
</reference>
<keyword evidence="12" id="KW-1185">Reference proteome</keyword>
<organism evidence="11 12">
    <name type="scientific">Pinctada imbricata</name>
    <name type="common">Atlantic pearl-oyster</name>
    <name type="synonym">Pinctada martensii</name>
    <dbReference type="NCBI Taxonomy" id="66713"/>
    <lineage>
        <taxon>Eukaryota</taxon>
        <taxon>Metazoa</taxon>
        <taxon>Spiralia</taxon>
        <taxon>Lophotrochozoa</taxon>
        <taxon>Mollusca</taxon>
        <taxon>Bivalvia</taxon>
        <taxon>Autobranchia</taxon>
        <taxon>Pteriomorphia</taxon>
        <taxon>Pterioida</taxon>
        <taxon>Pterioidea</taxon>
        <taxon>Pteriidae</taxon>
        <taxon>Pinctada</taxon>
    </lineage>
</organism>
<sequence length="543" mass="59401">MSVQNLSQEGLYNLTVDLQEQIQGLETWKTYTNDNMDQSFLLTMGIIIYLMQGGFALLEAGSVRSKNTTNILIKNLLDSFVSGIFYWLIGYAFAYGSGNSFIGYDNFAHDGLKNTDYATWFFQYCFAATAATIVSGAVAERCEFVAYLVYSSMITGFIYPVVSHWAWSSDGWLGKGFEHTSGTTITYRDFAGSGAVHTLSGVAAFVGAAVMGPRIGRFDKETKRPEDIKGHSVPLAALGGFILIFGFLAFNGASQGSISGENDGAIVSIAIKNTVMAGSGGAFTTMFMNRLKLFGDAKWSFGITLNGCLSGMVSICSSCNEVETYSALATGIIGGVAYMIVTWLMLNKLHVDDPLDACAVHFGGGVWGVIALAFFSNEVGIFYHWNADSGLQLAWQLVGLLTIIVWTAVLSFIMFYILKKFDLLRVPFILEMKGLDIPKHGEPAYPTEAYGHGWGERGDALHTMVKQSVQSSSTTLVSADLSTPRIQRSKLALDSHKDIPRHKAEQPKFYLDVNKEHIDNAEKNGVVLRQDLPGQRSNENTKF</sequence>
<dbReference type="InterPro" id="IPR029020">
    <property type="entry name" value="Ammonium/urea_transptr"/>
</dbReference>
<dbReference type="FunFam" id="1.10.3430.10:FF:000010">
    <property type="entry name" value="Ammonium transporter"/>
    <property type="match status" value="1"/>
</dbReference>
<evidence type="ECO:0000313" key="12">
    <source>
        <dbReference type="Proteomes" id="UP001186944"/>
    </source>
</evidence>
<feature type="transmembrane region" description="Helical" evidence="8">
    <location>
        <begin position="145"/>
        <end position="167"/>
    </location>
</feature>
<feature type="transmembrane region" description="Helical" evidence="8">
    <location>
        <begin position="327"/>
        <end position="346"/>
    </location>
</feature>
<dbReference type="EMBL" id="VSWD01000005">
    <property type="protein sequence ID" value="KAK3102396.1"/>
    <property type="molecule type" value="Genomic_DNA"/>
</dbReference>
<feature type="domain" description="Ammonium transporter AmtB-like" evidence="10">
    <location>
        <begin position="40"/>
        <end position="445"/>
    </location>
</feature>
<gene>
    <name evidence="11" type="ORF">FSP39_011122</name>
</gene>
<dbReference type="NCBIfam" id="TIGR00836">
    <property type="entry name" value="amt"/>
    <property type="match status" value="1"/>
</dbReference>
<name>A0AA88YQS0_PINIB</name>
<evidence type="ECO:0000313" key="11">
    <source>
        <dbReference type="EMBL" id="KAK3102396.1"/>
    </source>
</evidence>
<evidence type="ECO:0000256" key="4">
    <source>
        <dbReference type="ARBA" id="ARBA00022692"/>
    </source>
</evidence>
<dbReference type="GO" id="GO:0005886">
    <property type="term" value="C:plasma membrane"/>
    <property type="evidence" value="ECO:0007669"/>
    <property type="project" value="UniProtKB-SubCell"/>
</dbReference>
<keyword evidence="6 8" id="KW-0472">Membrane</keyword>
<dbReference type="PROSITE" id="PS01219">
    <property type="entry name" value="AMMONIUM_TRANSP"/>
    <property type="match status" value="1"/>
</dbReference>
<evidence type="ECO:0000256" key="8">
    <source>
        <dbReference type="RuleBase" id="RU362002"/>
    </source>
</evidence>
<evidence type="ECO:0000256" key="5">
    <source>
        <dbReference type="ARBA" id="ARBA00022989"/>
    </source>
</evidence>
<proteinExistence type="inferred from homology"/>
<evidence type="ECO:0000259" key="10">
    <source>
        <dbReference type="Pfam" id="PF00909"/>
    </source>
</evidence>
<comment type="caution">
    <text evidence="11">The sequence shown here is derived from an EMBL/GenBank/DDBJ whole genome shotgun (WGS) entry which is preliminary data.</text>
</comment>
<dbReference type="Gene3D" id="1.10.3430.10">
    <property type="entry name" value="Ammonium transporter AmtB like domains"/>
    <property type="match status" value="1"/>
</dbReference>
<feature type="transmembrane region" description="Helical" evidence="8">
    <location>
        <begin position="190"/>
        <end position="212"/>
    </location>
</feature>